<feature type="repeat" description="PPR" evidence="3">
    <location>
        <begin position="423"/>
        <end position="457"/>
    </location>
</feature>
<dbReference type="Pfam" id="PF13041">
    <property type="entry name" value="PPR_2"/>
    <property type="match status" value="3"/>
</dbReference>
<evidence type="ECO:0000256" key="4">
    <source>
        <dbReference type="SAM" id="MobiDB-lite"/>
    </source>
</evidence>
<keyword evidence="2" id="KW-0809">Transit peptide</keyword>
<dbReference type="Pfam" id="PF20431">
    <property type="entry name" value="E_motif"/>
    <property type="match status" value="1"/>
</dbReference>
<feature type="compositionally biased region" description="Pro residues" evidence="4">
    <location>
        <begin position="23"/>
        <end position="32"/>
    </location>
</feature>
<feature type="repeat" description="PPR" evidence="3">
    <location>
        <begin position="120"/>
        <end position="154"/>
    </location>
</feature>
<dbReference type="FunFam" id="1.25.40.10:FF:003297">
    <property type="entry name" value="Uncharacterized protein"/>
    <property type="match status" value="1"/>
</dbReference>
<dbReference type="NCBIfam" id="TIGR00756">
    <property type="entry name" value="PPR"/>
    <property type="match status" value="5"/>
</dbReference>
<dbReference type="Gramene" id="LPERR01G18600.1">
    <property type="protein sequence ID" value="LPERR01G18600.1"/>
    <property type="gene ID" value="LPERR01G18600"/>
</dbReference>
<feature type="compositionally biased region" description="Low complexity" evidence="4">
    <location>
        <begin position="1"/>
        <end position="16"/>
    </location>
</feature>
<dbReference type="Pfam" id="PF01535">
    <property type="entry name" value="PPR"/>
    <property type="match status" value="4"/>
</dbReference>
<dbReference type="EnsemblPlants" id="LPERR01G18600.1">
    <property type="protein sequence ID" value="LPERR01G18600.1"/>
    <property type="gene ID" value="LPERR01G18600"/>
</dbReference>
<evidence type="ECO:0000256" key="3">
    <source>
        <dbReference type="PROSITE-ProRule" id="PRU00708"/>
    </source>
</evidence>
<feature type="region of interest" description="Disordered" evidence="4">
    <location>
        <begin position="1"/>
        <end position="50"/>
    </location>
</feature>
<dbReference type="PANTHER" id="PTHR47926:SF382">
    <property type="entry name" value="PENTACOTRIPEPTIDE-REPEAT REGION OF PRORP DOMAIN-CONTAINING PROTEIN"/>
    <property type="match status" value="1"/>
</dbReference>
<dbReference type="PANTHER" id="PTHR47926">
    <property type="entry name" value="PENTATRICOPEPTIDE REPEAT-CONTAINING PROTEIN"/>
    <property type="match status" value="1"/>
</dbReference>
<evidence type="ECO:0000256" key="2">
    <source>
        <dbReference type="ARBA" id="ARBA00022946"/>
    </source>
</evidence>
<keyword evidence="1" id="KW-0677">Repeat</keyword>
<feature type="repeat" description="PPR" evidence="3">
    <location>
        <begin position="221"/>
        <end position="255"/>
    </location>
</feature>
<dbReference type="InterPro" id="IPR011990">
    <property type="entry name" value="TPR-like_helical_dom_sf"/>
</dbReference>
<organism evidence="5 6">
    <name type="scientific">Leersia perrieri</name>
    <dbReference type="NCBI Taxonomy" id="77586"/>
    <lineage>
        <taxon>Eukaryota</taxon>
        <taxon>Viridiplantae</taxon>
        <taxon>Streptophyta</taxon>
        <taxon>Embryophyta</taxon>
        <taxon>Tracheophyta</taxon>
        <taxon>Spermatophyta</taxon>
        <taxon>Magnoliopsida</taxon>
        <taxon>Liliopsida</taxon>
        <taxon>Poales</taxon>
        <taxon>Poaceae</taxon>
        <taxon>BOP clade</taxon>
        <taxon>Oryzoideae</taxon>
        <taxon>Oryzeae</taxon>
        <taxon>Oryzinae</taxon>
        <taxon>Leersia</taxon>
    </lineage>
</organism>
<feature type="repeat" description="PPR" evidence="3">
    <location>
        <begin position="524"/>
        <end position="558"/>
    </location>
</feature>
<evidence type="ECO:0000256" key="1">
    <source>
        <dbReference type="ARBA" id="ARBA00022737"/>
    </source>
</evidence>
<reference evidence="5" key="3">
    <citation type="submission" date="2015-04" db="UniProtKB">
        <authorList>
            <consortium name="EnsemblPlants"/>
        </authorList>
    </citation>
    <scope>IDENTIFICATION</scope>
</reference>
<evidence type="ECO:0008006" key="7">
    <source>
        <dbReference type="Google" id="ProtNLM"/>
    </source>
</evidence>
<dbReference type="eggNOG" id="KOG4197">
    <property type="taxonomic scope" value="Eukaryota"/>
</dbReference>
<dbReference type="InterPro" id="IPR046960">
    <property type="entry name" value="PPR_At4g14850-like_plant"/>
</dbReference>
<dbReference type="SUPFAM" id="SSF48452">
    <property type="entry name" value="TPR-like"/>
    <property type="match status" value="1"/>
</dbReference>
<dbReference type="STRING" id="77586.A0A0D9V2L6"/>
<dbReference type="InterPro" id="IPR046848">
    <property type="entry name" value="E_motif"/>
</dbReference>
<dbReference type="GO" id="GO:0009451">
    <property type="term" value="P:RNA modification"/>
    <property type="evidence" value="ECO:0007669"/>
    <property type="project" value="InterPro"/>
</dbReference>
<dbReference type="Proteomes" id="UP000032180">
    <property type="component" value="Chromosome 1"/>
</dbReference>
<reference evidence="6" key="2">
    <citation type="submission" date="2013-12" db="EMBL/GenBank/DDBJ databases">
        <authorList>
            <person name="Yu Y."/>
            <person name="Lee S."/>
            <person name="de Baynast K."/>
            <person name="Wissotski M."/>
            <person name="Liu L."/>
            <person name="Talag J."/>
            <person name="Goicoechea J."/>
            <person name="Angelova A."/>
            <person name="Jetty R."/>
            <person name="Kudrna D."/>
            <person name="Golser W."/>
            <person name="Rivera L."/>
            <person name="Zhang J."/>
            <person name="Wing R."/>
        </authorList>
    </citation>
    <scope>NUCLEOTIDE SEQUENCE</scope>
</reference>
<evidence type="ECO:0000313" key="5">
    <source>
        <dbReference type="EnsemblPlants" id="LPERR01G18600.1"/>
    </source>
</evidence>
<proteinExistence type="predicted"/>
<keyword evidence="6" id="KW-1185">Reference proteome</keyword>
<dbReference type="FunFam" id="1.25.40.10:FF:003309">
    <property type="entry name" value="Uncharacterized protein"/>
    <property type="match status" value="1"/>
</dbReference>
<feature type="repeat" description="PPR" evidence="3">
    <location>
        <begin position="88"/>
        <end position="119"/>
    </location>
</feature>
<dbReference type="PROSITE" id="PS51375">
    <property type="entry name" value="PPR"/>
    <property type="match status" value="7"/>
</dbReference>
<dbReference type="AlphaFoldDB" id="A0A0D9V2L6"/>
<dbReference type="InterPro" id="IPR002885">
    <property type="entry name" value="PPR_rpt"/>
</dbReference>
<reference evidence="5 6" key="1">
    <citation type="submission" date="2012-08" db="EMBL/GenBank/DDBJ databases">
        <title>Oryza genome evolution.</title>
        <authorList>
            <person name="Wing R.A."/>
        </authorList>
    </citation>
    <scope>NUCLEOTIDE SEQUENCE</scope>
</reference>
<dbReference type="Gene3D" id="1.25.40.10">
    <property type="entry name" value="Tetratricopeptide repeat domain"/>
    <property type="match status" value="6"/>
</dbReference>
<protein>
    <recommendedName>
        <fullName evidence="7">DYW domain-containing protein</fullName>
    </recommendedName>
</protein>
<sequence>MASLPLPTLLHDSLLSRAHHRPPPSPPPPPPTSRLAAARHPSTPSPSPHADELLRSYAAALQGCAASRALRRGQALHARLLRSGPPPDAFLHASLLNMYCKCGRLSTDARRVFDGMPHRDVVAWTAMISAHAAAGDAGSALALFAEMGKEGVVPNGFALAAALKACAVGSDSGFTPQVHVQAVKLQGLVDPYVGSSLVEAYVSCGEVDVAERVLLELPVRSDVSWNALLNEYARDGDYTKVMMVFDKLVESGDEISKYTLPSVLKCCMELGLAKSGQAVHGLVIKRGLETDSVLNNCLIEMYSKCLSAEEAYEVFARIDEPDVMHCSAMISCFDRHDMAPEAFDVFMQMSDMGVKPNQYIFVGIAIAASKTGDMNLCCSVHAQIVKSGFSRTKGVCDAIVTMYVKAGAVQDAILAFDLMHGPDITSWNTLLSGFYSGDNCEHGLRIFKKMVCEGVLANTYTYIGILRCCASLMDLRFGCQVHACILKSGLQIDHDVSRMLLDMYVQAGCSKNARLIFDQLKERDVFSWTIIMSTYAKTDEGEKAIECFRSMLQENKRPNDATLATSLSVCSDLACLGSGLQLHSYTIKSGWNSSVVSGALLDMYVKCGNITDAGFIFDESDTHDLVEWNTIICGYAHHGHGYKALEAFQEMIDEGKVPDEITFIGVLSACSHAGLLDEGRSYFKLLSNVYGITPTLEHYACMVDILAKAGKLAEAESIIIEMPLTPDASLWKTIMGACRIHRNIEIAERAAEKMFELQPDDISSSILLSNIYADLKRWNDVAKLRSMLVDRGVKKEPGCSWIEINGKIHGLFEFLAIIPWMNLGLEKLCVAADEIPEGIVLLWHDIVPFP</sequence>
<dbReference type="GO" id="GO:0003723">
    <property type="term" value="F:RNA binding"/>
    <property type="evidence" value="ECO:0007669"/>
    <property type="project" value="InterPro"/>
</dbReference>
<evidence type="ECO:0000313" key="6">
    <source>
        <dbReference type="Proteomes" id="UP000032180"/>
    </source>
</evidence>
<feature type="repeat" description="PPR" evidence="3">
    <location>
        <begin position="624"/>
        <end position="658"/>
    </location>
</feature>
<feature type="repeat" description="PPR" evidence="3">
    <location>
        <begin position="322"/>
        <end position="356"/>
    </location>
</feature>
<dbReference type="FunFam" id="1.25.40.10:FF:000090">
    <property type="entry name" value="Pentatricopeptide repeat-containing protein, chloroplastic"/>
    <property type="match status" value="1"/>
</dbReference>
<accession>A0A0D9V2L6</accession>
<name>A0A0D9V2L6_9ORYZ</name>